<sequence length="156" mass="17767">MVLAHFKYIGLISILLFFLSVPKPAFTQAELPFEEDPYINSEFKDSKNTPWNQDNEGFLIGMLYGLHPALVFSPALSLGYYKAPFAVGIEISDSDRLEFWSKQKKEWLGPSRFGGSTIFAKLFFGQNLYIVGAYEKRFAHLTNRSYDRPPKGGKAR</sequence>
<gene>
    <name evidence="1" type="ORF">METZ01_LOCUS261788</name>
</gene>
<organism evidence="1">
    <name type="scientific">marine metagenome</name>
    <dbReference type="NCBI Taxonomy" id="408172"/>
    <lineage>
        <taxon>unclassified sequences</taxon>
        <taxon>metagenomes</taxon>
        <taxon>ecological metagenomes</taxon>
    </lineage>
</organism>
<protein>
    <submittedName>
        <fullName evidence="1">Uncharacterized protein</fullName>
    </submittedName>
</protein>
<dbReference type="EMBL" id="UINC01072935">
    <property type="protein sequence ID" value="SVC08934.1"/>
    <property type="molecule type" value="Genomic_DNA"/>
</dbReference>
<proteinExistence type="predicted"/>
<evidence type="ECO:0000313" key="1">
    <source>
        <dbReference type="EMBL" id="SVC08934.1"/>
    </source>
</evidence>
<accession>A0A382J9P0</accession>
<name>A0A382J9P0_9ZZZZ</name>
<dbReference type="AlphaFoldDB" id="A0A382J9P0"/>
<feature type="non-terminal residue" evidence="1">
    <location>
        <position position="156"/>
    </location>
</feature>
<reference evidence="1" key="1">
    <citation type="submission" date="2018-05" db="EMBL/GenBank/DDBJ databases">
        <authorList>
            <person name="Lanie J.A."/>
            <person name="Ng W.-L."/>
            <person name="Kazmierczak K.M."/>
            <person name="Andrzejewski T.M."/>
            <person name="Davidsen T.M."/>
            <person name="Wayne K.J."/>
            <person name="Tettelin H."/>
            <person name="Glass J.I."/>
            <person name="Rusch D."/>
            <person name="Podicherti R."/>
            <person name="Tsui H.-C.T."/>
            <person name="Winkler M.E."/>
        </authorList>
    </citation>
    <scope>NUCLEOTIDE SEQUENCE</scope>
</reference>